<evidence type="ECO:0000313" key="14">
    <source>
        <dbReference type="Proteomes" id="UP000820818"/>
    </source>
</evidence>
<evidence type="ECO:0000256" key="5">
    <source>
        <dbReference type="ARBA" id="ARBA00012791"/>
    </source>
</evidence>
<dbReference type="GO" id="GO:0009220">
    <property type="term" value="P:pyrimidine ribonucleotide biosynthetic process"/>
    <property type="evidence" value="ECO:0007669"/>
    <property type="project" value="TreeGrafter"/>
</dbReference>
<dbReference type="InterPro" id="IPR013785">
    <property type="entry name" value="Aldolase_TIM"/>
</dbReference>
<evidence type="ECO:0000256" key="9">
    <source>
        <dbReference type="ARBA" id="ARBA00023002"/>
    </source>
</evidence>
<protein>
    <recommendedName>
        <fullName evidence="6">Dihydroorotate dehydrogenase (quinone), mitochondrial</fullName>
        <ecNumber evidence="5">1.3.5.2</ecNumber>
    </recommendedName>
</protein>
<gene>
    <name evidence="13" type="ORF">GHT06_005010</name>
</gene>
<comment type="similarity">
    <text evidence="4">Belongs to the dihydroorotate dehydrogenase family. Type 2 subfamily.</text>
</comment>
<dbReference type="GO" id="GO:0006207">
    <property type="term" value="P:'de novo' pyrimidine nucleobase biosynthetic process"/>
    <property type="evidence" value="ECO:0007669"/>
    <property type="project" value="InterPro"/>
</dbReference>
<keyword evidence="14" id="KW-1185">Reference proteome</keyword>
<dbReference type="CDD" id="cd04738">
    <property type="entry name" value="DHOD_2_like"/>
    <property type="match status" value="1"/>
</dbReference>
<reference evidence="13" key="1">
    <citation type="submission" date="2022-05" db="EMBL/GenBank/DDBJ databases">
        <title>A multi-omics perspective on studying reproductive biology in Daphnia sinensis.</title>
        <authorList>
            <person name="Jia J."/>
        </authorList>
    </citation>
    <scope>NUCLEOTIDE SEQUENCE</scope>
    <source>
        <strain evidence="13">WSL</strain>
    </source>
</reference>
<dbReference type="PANTHER" id="PTHR48109">
    <property type="entry name" value="DIHYDROOROTATE DEHYDROGENASE (QUINONE), MITOCHONDRIAL-RELATED"/>
    <property type="match status" value="1"/>
</dbReference>
<comment type="pathway">
    <text evidence="3">Pyrimidine metabolism; UMP biosynthesis via de novo pathway; orotate from (S)-dihydroorotate (quinone route): step 1/1.</text>
</comment>
<feature type="domain" description="Dihydroorotate dehydrogenase catalytic" evidence="12">
    <location>
        <begin position="3"/>
        <end position="174"/>
    </location>
</feature>
<dbReference type="InterPro" id="IPR005720">
    <property type="entry name" value="Dihydroorotate_DH_cat"/>
</dbReference>
<dbReference type="GO" id="GO:0005737">
    <property type="term" value="C:cytoplasm"/>
    <property type="evidence" value="ECO:0007669"/>
    <property type="project" value="InterPro"/>
</dbReference>
<keyword evidence="8" id="KW-0288">FMN</keyword>
<proteinExistence type="inferred from homology"/>
<evidence type="ECO:0000256" key="4">
    <source>
        <dbReference type="ARBA" id="ARBA00005359"/>
    </source>
</evidence>
<keyword evidence="10" id="KW-0472">Membrane</keyword>
<evidence type="ECO:0000256" key="8">
    <source>
        <dbReference type="ARBA" id="ARBA00022643"/>
    </source>
</evidence>
<dbReference type="InterPro" id="IPR005719">
    <property type="entry name" value="Dihydroorotate_DH_2"/>
</dbReference>
<organism evidence="13 14">
    <name type="scientific">Daphnia sinensis</name>
    <dbReference type="NCBI Taxonomy" id="1820382"/>
    <lineage>
        <taxon>Eukaryota</taxon>
        <taxon>Metazoa</taxon>
        <taxon>Ecdysozoa</taxon>
        <taxon>Arthropoda</taxon>
        <taxon>Crustacea</taxon>
        <taxon>Branchiopoda</taxon>
        <taxon>Diplostraca</taxon>
        <taxon>Cladocera</taxon>
        <taxon>Anomopoda</taxon>
        <taxon>Daphniidae</taxon>
        <taxon>Daphnia</taxon>
        <taxon>Daphnia similis group</taxon>
    </lineage>
</organism>
<comment type="catalytic activity">
    <reaction evidence="11">
        <text>(S)-dihydroorotate + a quinone = orotate + a quinol</text>
        <dbReference type="Rhea" id="RHEA:30187"/>
        <dbReference type="ChEBI" id="CHEBI:24646"/>
        <dbReference type="ChEBI" id="CHEBI:30839"/>
        <dbReference type="ChEBI" id="CHEBI:30864"/>
        <dbReference type="ChEBI" id="CHEBI:132124"/>
        <dbReference type="EC" id="1.3.5.2"/>
    </reaction>
</comment>
<evidence type="ECO:0000256" key="11">
    <source>
        <dbReference type="ARBA" id="ARBA00048639"/>
    </source>
</evidence>
<comment type="subcellular location">
    <subcellularLocation>
        <location evidence="2">Membrane</location>
    </subcellularLocation>
</comment>
<dbReference type="PROSITE" id="PS00912">
    <property type="entry name" value="DHODEHASE_2"/>
    <property type="match status" value="1"/>
</dbReference>
<dbReference type="Proteomes" id="UP000820818">
    <property type="component" value="Unassembled WGS sequence"/>
</dbReference>
<dbReference type="AlphaFoldDB" id="A0AAD5KE79"/>
<name>A0AAD5KE79_9CRUS</name>
<evidence type="ECO:0000256" key="2">
    <source>
        <dbReference type="ARBA" id="ARBA00004370"/>
    </source>
</evidence>
<dbReference type="InterPro" id="IPR050074">
    <property type="entry name" value="DHO_dehydrogenase"/>
</dbReference>
<dbReference type="GO" id="GO:0005886">
    <property type="term" value="C:plasma membrane"/>
    <property type="evidence" value="ECO:0007669"/>
    <property type="project" value="TreeGrafter"/>
</dbReference>
<evidence type="ECO:0000313" key="13">
    <source>
        <dbReference type="EMBL" id="KAI9550116.1"/>
    </source>
</evidence>
<dbReference type="NCBIfam" id="TIGR01036">
    <property type="entry name" value="pyrD_sub2"/>
    <property type="match status" value="1"/>
</dbReference>
<dbReference type="EC" id="1.3.5.2" evidence="5"/>
<dbReference type="EMBL" id="WJBH02000187">
    <property type="protein sequence ID" value="KAI9550116.1"/>
    <property type="molecule type" value="Genomic_DNA"/>
</dbReference>
<evidence type="ECO:0000256" key="3">
    <source>
        <dbReference type="ARBA" id="ARBA00005161"/>
    </source>
</evidence>
<evidence type="ECO:0000256" key="1">
    <source>
        <dbReference type="ARBA" id="ARBA00001917"/>
    </source>
</evidence>
<dbReference type="GO" id="GO:0106430">
    <property type="term" value="F:dihydroorotate dehydrogenase (quinone) activity"/>
    <property type="evidence" value="ECO:0007669"/>
    <property type="project" value="UniProtKB-EC"/>
</dbReference>
<evidence type="ECO:0000259" key="12">
    <source>
        <dbReference type="Pfam" id="PF01180"/>
    </source>
</evidence>
<dbReference type="PANTHER" id="PTHR48109:SF4">
    <property type="entry name" value="DIHYDROOROTATE DEHYDROGENASE (QUINONE), MITOCHONDRIAL"/>
    <property type="match status" value="1"/>
</dbReference>
<comment type="cofactor">
    <cofactor evidence="1">
        <name>FMN</name>
        <dbReference type="ChEBI" id="CHEBI:58210"/>
    </cofactor>
</comment>
<evidence type="ECO:0000256" key="6">
    <source>
        <dbReference type="ARBA" id="ARBA00017599"/>
    </source>
</evidence>
<dbReference type="Pfam" id="PF01180">
    <property type="entry name" value="DHO_dh"/>
    <property type="match status" value="1"/>
</dbReference>
<dbReference type="Gene3D" id="3.20.20.70">
    <property type="entry name" value="Aldolase class I"/>
    <property type="match status" value="1"/>
</dbReference>
<dbReference type="SUPFAM" id="SSF51395">
    <property type="entry name" value="FMN-linked oxidoreductases"/>
    <property type="match status" value="1"/>
</dbReference>
<accession>A0AAD5KE79</accession>
<keyword evidence="7" id="KW-0285">Flavoprotein</keyword>
<evidence type="ECO:0000256" key="7">
    <source>
        <dbReference type="ARBA" id="ARBA00022630"/>
    </source>
</evidence>
<dbReference type="InterPro" id="IPR001295">
    <property type="entry name" value="Dihydroorotate_DH_CS"/>
</dbReference>
<keyword evidence="9" id="KW-0560">Oxidoreductase</keyword>
<sequence>MLRHYFVVNVSSPNTPNLRDLQEKEPLKQLLEAVKTANDLKEKSKPILLKIAPDLTNGQLDDIVEIVQETGIAGVIATNTTLDRSQLTTSKDTIESIGAGGVSGKVLARRSTEIIRYLHQKSGGSFPIIGVGGIFSAEDAIEKLEAGASLVQVYSGMVYEGPGLVKKIKKGLLSFKGV</sequence>
<comment type="caution">
    <text evidence="13">The sequence shown here is derived from an EMBL/GenBank/DDBJ whole genome shotgun (WGS) entry which is preliminary data.</text>
</comment>
<evidence type="ECO:0000256" key="10">
    <source>
        <dbReference type="ARBA" id="ARBA00023136"/>
    </source>
</evidence>